<dbReference type="PANTHER" id="PTHR10865:SF27">
    <property type="entry name" value="MESODERM INDUCTION EARLY RESPONSE PROTEIN 2"/>
    <property type="match status" value="1"/>
</dbReference>
<feature type="domain" description="Rhodanese" evidence="7">
    <location>
        <begin position="173"/>
        <end position="200"/>
    </location>
</feature>
<dbReference type="InterPro" id="IPR001005">
    <property type="entry name" value="SANT/Myb"/>
</dbReference>
<organism evidence="10 11">
    <name type="scientific">Hymenochirus boettgeri</name>
    <name type="common">Congo dwarf clawed frog</name>
    <dbReference type="NCBI Taxonomy" id="247094"/>
    <lineage>
        <taxon>Eukaryota</taxon>
        <taxon>Metazoa</taxon>
        <taxon>Chordata</taxon>
        <taxon>Craniata</taxon>
        <taxon>Vertebrata</taxon>
        <taxon>Euteleostomi</taxon>
        <taxon>Amphibia</taxon>
        <taxon>Batrachia</taxon>
        <taxon>Anura</taxon>
        <taxon>Pipoidea</taxon>
        <taxon>Pipidae</taxon>
        <taxon>Pipinae</taxon>
        <taxon>Hymenochirus</taxon>
    </lineage>
</organism>
<keyword evidence="5" id="KW-0539">Nucleus</keyword>
<proteinExistence type="predicted"/>
<feature type="compositionally biased region" description="Basic and acidic residues" evidence="6">
    <location>
        <begin position="41"/>
        <end position="50"/>
    </location>
</feature>
<dbReference type="SMART" id="SM01189">
    <property type="entry name" value="ELM2"/>
    <property type="match status" value="1"/>
</dbReference>
<feature type="non-terminal residue" evidence="10">
    <location>
        <position position="389"/>
    </location>
</feature>
<dbReference type="GO" id="GO:0008270">
    <property type="term" value="F:zinc ion binding"/>
    <property type="evidence" value="ECO:0007669"/>
    <property type="project" value="UniProtKB-KW"/>
</dbReference>
<dbReference type="PROSITE" id="PS50206">
    <property type="entry name" value="RHODANESE_3"/>
    <property type="match status" value="1"/>
</dbReference>
<keyword evidence="11" id="KW-1185">Reference proteome</keyword>
<dbReference type="PROSITE" id="PS51156">
    <property type="entry name" value="ELM2"/>
    <property type="match status" value="1"/>
</dbReference>
<dbReference type="SMART" id="SM00717">
    <property type="entry name" value="SANT"/>
    <property type="match status" value="1"/>
</dbReference>
<dbReference type="FunFam" id="1.10.10.60:FF:000012">
    <property type="entry name" value="Metastasis-associated 1 family, member 3"/>
    <property type="match status" value="1"/>
</dbReference>
<dbReference type="InterPro" id="IPR000949">
    <property type="entry name" value="ELM2_dom"/>
</dbReference>
<evidence type="ECO:0000259" key="7">
    <source>
        <dbReference type="PROSITE" id="PS50206"/>
    </source>
</evidence>
<evidence type="ECO:0000256" key="5">
    <source>
        <dbReference type="ARBA" id="ARBA00023242"/>
    </source>
</evidence>
<dbReference type="InterPro" id="IPR017884">
    <property type="entry name" value="SANT_dom"/>
</dbReference>
<feature type="domain" description="ELM2" evidence="8">
    <location>
        <begin position="80"/>
        <end position="181"/>
    </location>
</feature>
<evidence type="ECO:0000256" key="3">
    <source>
        <dbReference type="ARBA" id="ARBA00022833"/>
    </source>
</evidence>
<dbReference type="OrthoDB" id="5916873at2759"/>
<keyword evidence="4" id="KW-0238">DNA-binding</keyword>
<dbReference type="GO" id="GO:0003677">
    <property type="term" value="F:DNA binding"/>
    <property type="evidence" value="ECO:0007669"/>
    <property type="project" value="UniProtKB-KW"/>
</dbReference>
<keyword evidence="1" id="KW-0479">Metal-binding</keyword>
<dbReference type="InterPro" id="IPR001763">
    <property type="entry name" value="Rhodanese-like_dom"/>
</dbReference>
<dbReference type="SUPFAM" id="SSF46689">
    <property type="entry name" value="Homeodomain-like"/>
    <property type="match status" value="1"/>
</dbReference>
<dbReference type="AlphaFoldDB" id="A0A8T2KH35"/>
<dbReference type="InterPro" id="IPR009057">
    <property type="entry name" value="Homeodomain-like_sf"/>
</dbReference>
<dbReference type="GO" id="GO:0042826">
    <property type="term" value="F:histone deacetylase binding"/>
    <property type="evidence" value="ECO:0007669"/>
    <property type="project" value="TreeGrafter"/>
</dbReference>
<gene>
    <name evidence="10" type="ORF">GDO86_001068</name>
</gene>
<dbReference type="Pfam" id="PF01448">
    <property type="entry name" value="ELM2"/>
    <property type="match status" value="1"/>
</dbReference>
<dbReference type="GO" id="GO:0000122">
    <property type="term" value="P:negative regulation of transcription by RNA polymerase II"/>
    <property type="evidence" value="ECO:0007669"/>
    <property type="project" value="TreeGrafter"/>
</dbReference>
<evidence type="ECO:0000259" key="8">
    <source>
        <dbReference type="PROSITE" id="PS51156"/>
    </source>
</evidence>
<name>A0A8T2KH35_9PIPI</name>
<dbReference type="Proteomes" id="UP000812440">
    <property type="component" value="Chromosome 1"/>
</dbReference>
<feature type="compositionally biased region" description="Polar residues" evidence="6">
    <location>
        <begin position="27"/>
        <end position="40"/>
    </location>
</feature>
<evidence type="ECO:0000256" key="1">
    <source>
        <dbReference type="ARBA" id="ARBA00022723"/>
    </source>
</evidence>
<reference evidence="10" key="1">
    <citation type="thesis" date="2020" institute="ProQuest LLC" country="789 East Eisenhower Parkway, Ann Arbor, MI, USA">
        <title>Comparative Genomics and Chromosome Evolution.</title>
        <authorList>
            <person name="Mudd A.B."/>
        </authorList>
    </citation>
    <scope>NUCLEOTIDE SEQUENCE</scope>
    <source>
        <strain evidence="10">Female2</strain>
        <tissue evidence="10">Blood</tissue>
    </source>
</reference>
<protein>
    <recommendedName>
        <fullName evidence="12">Mesoderm induction early response 1, family member 2</fullName>
    </recommendedName>
</protein>
<sequence length="389" mass="43830">GNELSFQELLDFYGYEASDPLSDPDGENNSSDTEQCLSSKQSEEPEHLSLELEEIPPSLLPSKSPNLFPCSPGNKEQQTPVIAVGEKEIISGSQAQIPNLHCTPPTERDCEGKDQLLWDPNVLPEQEVEEYLVQVHELQHRARGGYSHEADLVWDNEQALYELVKCEFNIEEALRRLYFNVKVVKGGLNAWSKDEQRNFEHGFRVHGKNFHLIQANKVRTRSVGECVQFYYLWKKSEHYEVFRQTRLGKRKAGNQISVEYEFNLPESECPLKLRESSIRGGSIEQTGDGVGSNSLKDTTCKCNKVHCSCRLIQVSGIDSTKHHQEVPTVTGDLINLRFSHQTMPLLPGLKAQDASSFSMAEMSLSDFLTPSLLCTASIPNLSFQASHMD</sequence>
<feature type="region of interest" description="Disordered" evidence="6">
    <location>
        <begin position="15"/>
        <end position="55"/>
    </location>
</feature>
<evidence type="ECO:0000313" key="11">
    <source>
        <dbReference type="Proteomes" id="UP000812440"/>
    </source>
</evidence>
<dbReference type="InterPro" id="IPR040138">
    <property type="entry name" value="MIER/MTA"/>
</dbReference>
<dbReference type="PANTHER" id="PTHR10865">
    <property type="entry name" value="METASTASIS-ASSOCIATED PROTEIN AND MESODERM INDUCTION EARLY RESPONSE PROTEIN"/>
    <property type="match status" value="1"/>
</dbReference>
<accession>A0A8T2KH35</accession>
<feature type="domain" description="SANT" evidence="9">
    <location>
        <begin position="186"/>
        <end position="238"/>
    </location>
</feature>
<evidence type="ECO:0000256" key="2">
    <source>
        <dbReference type="ARBA" id="ARBA00022771"/>
    </source>
</evidence>
<dbReference type="Gene3D" id="1.10.10.60">
    <property type="entry name" value="Homeodomain-like"/>
    <property type="match status" value="1"/>
</dbReference>
<comment type="caution">
    <text evidence="10">The sequence shown here is derived from an EMBL/GenBank/DDBJ whole genome shotgun (WGS) entry which is preliminary data.</text>
</comment>
<dbReference type="EMBL" id="JAACNH010000001">
    <property type="protein sequence ID" value="KAG8454707.1"/>
    <property type="molecule type" value="Genomic_DNA"/>
</dbReference>
<dbReference type="CDD" id="cd11661">
    <property type="entry name" value="SANT_MTA3_like"/>
    <property type="match status" value="1"/>
</dbReference>
<evidence type="ECO:0000259" key="9">
    <source>
        <dbReference type="PROSITE" id="PS51293"/>
    </source>
</evidence>
<dbReference type="Pfam" id="PF00249">
    <property type="entry name" value="Myb_DNA-binding"/>
    <property type="match status" value="1"/>
</dbReference>
<dbReference type="GO" id="GO:0003714">
    <property type="term" value="F:transcription corepressor activity"/>
    <property type="evidence" value="ECO:0007669"/>
    <property type="project" value="TreeGrafter"/>
</dbReference>
<dbReference type="GO" id="GO:0005654">
    <property type="term" value="C:nucleoplasm"/>
    <property type="evidence" value="ECO:0007669"/>
    <property type="project" value="TreeGrafter"/>
</dbReference>
<evidence type="ECO:0000256" key="6">
    <source>
        <dbReference type="SAM" id="MobiDB-lite"/>
    </source>
</evidence>
<evidence type="ECO:0000256" key="4">
    <source>
        <dbReference type="ARBA" id="ARBA00023125"/>
    </source>
</evidence>
<evidence type="ECO:0000313" key="10">
    <source>
        <dbReference type="EMBL" id="KAG8454707.1"/>
    </source>
</evidence>
<dbReference type="PROSITE" id="PS51293">
    <property type="entry name" value="SANT"/>
    <property type="match status" value="1"/>
</dbReference>
<keyword evidence="2" id="KW-0863">Zinc-finger</keyword>
<evidence type="ECO:0008006" key="12">
    <source>
        <dbReference type="Google" id="ProtNLM"/>
    </source>
</evidence>
<keyword evidence="3" id="KW-0862">Zinc</keyword>